<comment type="function">
    <text evidence="9">Non-catalytic component of the RNA exosome complex which has 3'-&gt;5' exoribonuclease activity and participates in a multitude of cellular RNA processing and degradation events.</text>
</comment>
<dbReference type="GO" id="GO:0000176">
    <property type="term" value="C:nuclear exosome (RNase complex)"/>
    <property type="evidence" value="ECO:0007669"/>
    <property type="project" value="TreeGrafter"/>
</dbReference>
<comment type="caution">
    <text evidence="16">The sequence shown here is derived from an EMBL/GenBank/DDBJ whole genome shotgun (WGS) entry which is preliminary data.</text>
</comment>
<evidence type="ECO:0000256" key="3">
    <source>
        <dbReference type="ARBA" id="ARBA00004642"/>
    </source>
</evidence>
<keyword evidence="5" id="KW-0963">Cytoplasm</keyword>
<comment type="subcellular location">
    <subcellularLocation>
        <location evidence="1">Cytoplasm</location>
    </subcellularLocation>
    <subcellularLocation>
        <location evidence="2">Nucleus</location>
        <location evidence="2">Nucleolus</location>
    </subcellularLocation>
    <subcellularLocation>
        <location evidence="3">Nucleus</location>
        <location evidence="3">Nucleoplasm</location>
    </subcellularLocation>
</comment>
<evidence type="ECO:0000256" key="4">
    <source>
        <dbReference type="ARBA" id="ARBA00006678"/>
    </source>
</evidence>
<feature type="domain" description="Tim10-like" evidence="14">
    <location>
        <begin position="3"/>
        <end position="64"/>
    </location>
</feature>
<name>A0A2G5U6V1_9PELO</name>
<dbReference type="AlphaFoldDB" id="A0A2G5U6V1"/>
<dbReference type="InterPro" id="IPR004217">
    <property type="entry name" value="Tim10-like"/>
</dbReference>
<feature type="region of interest" description="Disordered" evidence="12">
    <location>
        <begin position="74"/>
        <end position="101"/>
    </location>
</feature>
<evidence type="ECO:0000313" key="16">
    <source>
        <dbReference type="EMBL" id="PIC34986.1"/>
    </source>
</evidence>
<dbReference type="FunFam" id="1.10.287.810:FF:000019">
    <property type="match status" value="1"/>
</dbReference>
<keyword evidence="7" id="KW-0271">Exosome</keyword>
<dbReference type="CDD" id="cd11370">
    <property type="entry name" value="RNase_PH_RRP41"/>
    <property type="match status" value="1"/>
</dbReference>
<proteinExistence type="inferred from homology"/>
<dbReference type="GO" id="GO:0005654">
    <property type="term" value="C:nucleoplasm"/>
    <property type="evidence" value="ECO:0007669"/>
    <property type="project" value="UniProtKB-SubCell"/>
</dbReference>
<dbReference type="InterPro" id="IPR035427">
    <property type="entry name" value="Tim10-like_dom_sf"/>
</dbReference>
<comment type="similarity">
    <text evidence="4">Belongs to the RNase PH family.</text>
</comment>
<evidence type="ECO:0000259" key="14">
    <source>
        <dbReference type="Pfam" id="PF02953"/>
    </source>
</evidence>
<dbReference type="InterPro" id="IPR036345">
    <property type="entry name" value="ExoRNase_PH_dom2_sf"/>
</dbReference>
<evidence type="ECO:0000256" key="5">
    <source>
        <dbReference type="ARBA" id="ARBA00022490"/>
    </source>
</evidence>
<dbReference type="Gene3D" id="3.30.230.70">
    <property type="entry name" value="GHMP Kinase, N-terminal domain"/>
    <property type="match status" value="1"/>
</dbReference>
<dbReference type="GO" id="GO:0034475">
    <property type="term" value="P:U4 snRNA 3'-end processing"/>
    <property type="evidence" value="ECO:0007669"/>
    <property type="project" value="TreeGrafter"/>
</dbReference>
<dbReference type="GO" id="GO:0071051">
    <property type="term" value="P:poly(A)-dependent snoRNA 3'-end processing"/>
    <property type="evidence" value="ECO:0007669"/>
    <property type="project" value="TreeGrafter"/>
</dbReference>
<dbReference type="PANTHER" id="PTHR11953:SF0">
    <property type="entry name" value="EXOSOME COMPLEX COMPONENT RRP41"/>
    <property type="match status" value="1"/>
</dbReference>
<evidence type="ECO:0000259" key="13">
    <source>
        <dbReference type="Pfam" id="PF01138"/>
    </source>
</evidence>
<evidence type="ECO:0000256" key="7">
    <source>
        <dbReference type="ARBA" id="ARBA00022835"/>
    </source>
</evidence>
<dbReference type="Gene3D" id="1.10.287.810">
    <property type="entry name" value="Mitochondrial import inner membrane translocase subunit tim13 like domains"/>
    <property type="match status" value="1"/>
</dbReference>
<dbReference type="OrthoDB" id="27298at2759"/>
<gene>
    <name evidence="16" type="primary">Cni-exos-4.1</name>
    <name evidence="16" type="synonym">Cnig_chr_IV.g14481</name>
    <name evidence="16" type="ORF">B9Z55_014481</name>
</gene>
<feature type="compositionally biased region" description="Polar residues" evidence="12">
    <location>
        <begin position="75"/>
        <end position="101"/>
    </location>
</feature>
<evidence type="ECO:0000256" key="6">
    <source>
        <dbReference type="ARBA" id="ARBA00022552"/>
    </source>
</evidence>
<dbReference type="GO" id="GO:0005730">
    <property type="term" value="C:nucleolus"/>
    <property type="evidence" value="ECO:0007669"/>
    <property type="project" value="UniProtKB-SubCell"/>
</dbReference>
<dbReference type="GO" id="GO:0016075">
    <property type="term" value="P:rRNA catabolic process"/>
    <property type="evidence" value="ECO:0007669"/>
    <property type="project" value="TreeGrafter"/>
</dbReference>
<evidence type="ECO:0000256" key="12">
    <source>
        <dbReference type="SAM" id="MobiDB-lite"/>
    </source>
</evidence>
<dbReference type="GO" id="GO:0003723">
    <property type="term" value="F:RNA binding"/>
    <property type="evidence" value="ECO:0007669"/>
    <property type="project" value="UniProtKB-KW"/>
</dbReference>
<protein>
    <recommendedName>
        <fullName evidence="11">Putative exosome complex component RRP41</fullName>
    </recommendedName>
</protein>
<dbReference type="InterPro" id="IPR015847">
    <property type="entry name" value="ExoRNase_PH_dom2"/>
</dbReference>
<evidence type="ECO:0000256" key="11">
    <source>
        <dbReference type="ARBA" id="ARBA00073078"/>
    </source>
</evidence>
<dbReference type="InterPro" id="IPR001247">
    <property type="entry name" value="ExoRNase_PH_dom1"/>
</dbReference>
<dbReference type="InterPro" id="IPR027408">
    <property type="entry name" value="PNPase/RNase_PH_dom_sf"/>
</dbReference>
<dbReference type="SUPFAM" id="SSF55666">
    <property type="entry name" value="Ribonuclease PH domain 2-like"/>
    <property type="match status" value="1"/>
</dbReference>
<evidence type="ECO:0000256" key="9">
    <source>
        <dbReference type="ARBA" id="ARBA00058393"/>
    </source>
</evidence>
<evidence type="ECO:0000259" key="15">
    <source>
        <dbReference type="Pfam" id="PF03725"/>
    </source>
</evidence>
<dbReference type="EMBL" id="PDUG01000004">
    <property type="protein sequence ID" value="PIC34986.1"/>
    <property type="molecule type" value="Genomic_DNA"/>
</dbReference>
<keyword evidence="6" id="KW-0698">rRNA processing</keyword>
<comment type="subunit">
    <text evidence="10">Component of the RNA exosome complex.</text>
</comment>
<dbReference type="STRING" id="1611254.A0A2G5U6V1"/>
<dbReference type="GO" id="GO:0071028">
    <property type="term" value="P:nuclear mRNA surveillance"/>
    <property type="evidence" value="ECO:0007669"/>
    <property type="project" value="TreeGrafter"/>
</dbReference>
<evidence type="ECO:0000256" key="2">
    <source>
        <dbReference type="ARBA" id="ARBA00004604"/>
    </source>
</evidence>
<keyword evidence="8" id="KW-0694">RNA-binding</keyword>
<dbReference type="Pfam" id="PF02953">
    <property type="entry name" value="zf-Tim10_DDP"/>
    <property type="match status" value="1"/>
</dbReference>
<dbReference type="SUPFAM" id="SSF144122">
    <property type="entry name" value="Tim10-like"/>
    <property type="match status" value="1"/>
</dbReference>
<dbReference type="Proteomes" id="UP000230233">
    <property type="component" value="Chromosome IV"/>
</dbReference>
<dbReference type="InterPro" id="IPR050080">
    <property type="entry name" value="RNase_PH"/>
</dbReference>
<dbReference type="FunFam" id="3.30.230.70:FF:000004">
    <property type="entry name" value="Exosome complex component Rrp41"/>
    <property type="match status" value="1"/>
</dbReference>
<evidence type="ECO:0000256" key="8">
    <source>
        <dbReference type="ARBA" id="ARBA00022884"/>
    </source>
</evidence>
<dbReference type="PROSITE" id="PS01277">
    <property type="entry name" value="RIBONUCLEASE_PH"/>
    <property type="match status" value="1"/>
</dbReference>
<sequence>MNSIQNIQQLREFLTVYNTLSERCFNACARDYTTSTLTKDEGSCVSQCIDKQMLVNRRFMLVFAEQAPKALFKQGEQSPTEAIKSASATKSEPVSPPESTQTAIVEEKQFVWETISIENTNFQAMSIISEHGFRMDGRRPAQIRNINTRLGLNRNAEGSCYLEHGNTKVLCAVYGPYEGKASKRLEDRCAIVCQYSTTTFSGLERKNRPRGDRKSTEISRLLEKAFESVILTESFPRSQIDIFCEVIQGDGSNLAACVNATSLALADAGIPMKGIASAATCGIVETKPIVDLTSREETDLLPRVTLATICGRDEVILVELQNRLHIDHLSVVMDAAKATCADVYECLAVVAQQHLKACAPILGN</sequence>
<accession>A0A2G5U6V1</accession>
<dbReference type="InterPro" id="IPR020568">
    <property type="entry name" value="Ribosomal_Su5_D2-typ_SF"/>
</dbReference>
<dbReference type="GO" id="GO:0000177">
    <property type="term" value="C:cytoplasmic exosome (RNase complex)"/>
    <property type="evidence" value="ECO:0007669"/>
    <property type="project" value="TreeGrafter"/>
</dbReference>
<evidence type="ECO:0000256" key="1">
    <source>
        <dbReference type="ARBA" id="ARBA00004496"/>
    </source>
</evidence>
<reference evidence="17" key="1">
    <citation type="submission" date="2017-10" db="EMBL/GenBank/DDBJ databases">
        <title>Rapid genome shrinkage in a self-fertile nematode reveals novel sperm competition proteins.</title>
        <authorList>
            <person name="Yin D."/>
            <person name="Schwarz E.M."/>
            <person name="Thomas C.G."/>
            <person name="Felde R.L."/>
            <person name="Korf I.F."/>
            <person name="Cutter A.D."/>
            <person name="Schartner C.M."/>
            <person name="Ralston E.J."/>
            <person name="Meyer B.J."/>
            <person name="Haag E.S."/>
        </authorList>
    </citation>
    <scope>NUCLEOTIDE SEQUENCE [LARGE SCALE GENOMIC DNA]</scope>
    <source>
        <strain evidence="17">JU1422</strain>
    </source>
</reference>
<evidence type="ECO:0000256" key="10">
    <source>
        <dbReference type="ARBA" id="ARBA00062379"/>
    </source>
</evidence>
<dbReference type="GO" id="GO:0006364">
    <property type="term" value="P:rRNA processing"/>
    <property type="evidence" value="ECO:0007669"/>
    <property type="project" value="UniProtKB-KW"/>
</dbReference>
<dbReference type="PANTHER" id="PTHR11953">
    <property type="entry name" value="EXOSOME COMPLEX COMPONENT"/>
    <property type="match status" value="1"/>
</dbReference>
<feature type="domain" description="Exoribonuclease phosphorolytic" evidence="13">
    <location>
        <begin position="142"/>
        <end position="271"/>
    </location>
</feature>
<dbReference type="InterPro" id="IPR018336">
    <property type="entry name" value="RNase_PH_CS"/>
</dbReference>
<dbReference type="SUPFAM" id="SSF54211">
    <property type="entry name" value="Ribosomal protein S5 domain 2-like"/>
    <property type="match status" value="1"/>
</dbReference>
<dbReference type="Pfam" id="PF01138">
    <property type="entry name" value="RNase_PH"/>
    <property type="match status" value="1"/>
</dbReference>
<organism evidence="16 17">
    <name type="scientific">Caenorhabditis nigoni</name>
    <dbReference type="NCBI Taxonomy" id="1611254"/>
    <lineage>
        <taxon>Eukaryota</taxon>
        <taxon>Metazoa</taxon>
        <taxon>Ecdysozoa</taxon>
        <taxon>Nematoda</taxon>
        <taxon>Chromadorea</taxon>
        <taxon>Rhabditida</taxon>
        <taxon>Rhabditina</taxon>
        <taxon>Rhabditomorpha</taxon>
        <taxon>Rhabditoidea</taxon>
        <taxon>Rhabditidae</taxon>
        <taxon>Peloderinae</taxon>
        <taxon>Caenorhabditis</taxon>
    </lineage>
</organism>
<keyword evidence="17" id="KW-1185">Reference proteome</keyword>
<evidence type="ECO:0000313" key="17">
    <source>
        <dbReference type="Proteomes" id="UP000230233"/>
    </source>
</evidence>
<dbReference type="Pfam" id="PF03725">
    <property type="entry name" value="RNase_PH_C"/>
    <property type="match status" value="1"/>
</dbReference>
<feature type="domain" description="Exoribonuclease phosphorolytic" evidence="15">
    <location>
        <begin position="275"/>
        <end position="338"/>
    </location>
</feature>